<accession>A0A8K0CWJ1</accession>
<name>A0A8K0CWJ1_IGNLU</name>
<reference evidence="2" key="1">
    <citation type="submission" date="2019-08" db="EMBL/GenBank/DDBJ databases">
        <title>The genome of the North American firefly Photinus pyralis.</title>
        <authorList>
            <consortium name="Photinus pyralis genome working group"/>
            <person name="Fallon T.R."/>
            <person name="Sander Lower S.E."/>
            <person name="Weng J.-K."/>
        </authorList>
    </citation>
    <scope>NUCLEOTIDE SEQUENCE</scope>
    <source>
        <strain evidence="2">TRF0915ILg1</strain>
        <tissue evidence="2">Whole body</tissue>
    </source>
</reference>
<organism evidence="2 3">
    <name type="scientific">Ignelater luminosus</name>
    <name type="common">Cucubano</name>
    <name type="synonym">Pyrophorus luminosus</name>
    <dbReference type="NCBI Taxonomy" id="2038154"/>
    <lineage>
        <taxon>Eukaryota</taxon>
        <taxon>Metazoa</taxon>
        <taxon>Ecdysozoa</taxon>
        <taxon>Arthropoda</taxon>
        <taxon>Hexapoda</taxon>
        <taxon>Insecta</taxon>
        <taxon>Pterygota</taxon>
        <taxon>Neoptera</taxon>
        <taxon>Endopterygota</taxon>
        <taxon>Coleoptera</taxon>
        <taxon>Polyphaga</taxon>
        <taxon>Elateriformia</taxon>
        <taxon>Elateroidea</taxon>
        <taxon>Elateridae</taxon>
        <taxon>Agrypninae</taxon>
        <taxon>Pyrophorini</taxon>
        <taxon>Ignelater</taxon>
    </lineage>
</organism>
<dbReference type="AlphaFoldDB" id="A0A8K0CWJ1"/>
<dbReference type="OrthoDB" id="6747067at2759"/>
<dbReference type="EMBL" id="VTPC01006462">
    <property type="protein sequence ID" value="KAF2894894.1"/>
    <property type="molecule type" value="Genomic_DNA"/>
</dbReference>
<proteinExistence type="predicted"/>
<keyword evidence="3" id="KW-1185">Reference proteome</keyword>
<feature type="region of interest" description="Disordered" evidence="1">
    <location>
        <begin position="1"/>
        <end position="43"/>
    </location>
</feature>
<dbReference type="Proteomes" id="UP000801492">
    <property type="component" value="Unassembled WGS sequence"/>
</dbReference>
<protein>
    <submittedName>
        <fullName evidence="2">Uncharacterized protein</fullName>
    </submittedName>
</protein>
<evidence type="ECO:0000313" key="3">
    <source>
        <dbReference type="Proteomes" id="UP000801492"/>
    </source>
</evidence>
<evidence type="ECO:0000313" key="2">
    <source>
        <dbReference type="EMBL" id="KAF2894894.1"/>
    </source>
</evidence>
<evidence type="ECO:0000256" key="1">
    <source>
        <dbReference type="SAM" id="MobiDB-lite"/>
    </source>
</evidence>
<gene>
    <name evidence="2" type="ORF">ILUMI_11280</name>
</gene>
<sequence length="94" mass="10581">MTDVNDVIDNSTSPVDDSDADKDYYPLSENSSDNSETEDIATSRSKKIGSVLLKLLNDVSGVDELIIFRDNCPGQKKNWTLMSLWLQLIKEKKK</sequence>
<comment type="caution">
    <text evidence="2">The sequence shown here is derived from an EMBL/GenBank/DDBJ whole genome shotgun (WGS) entry which is preliminary data.</text>
</comment>